<keyword evidence="23" id="KW-1185">Reference proteome</keyword>
<keyword evidence="10" id="KW-0915">Sodium</keyword>
<evidence type="ECO:0000256" key="18">
    <source>
        <dbReference type="ARBA" id="ARBA00044530"/>
    </source>
</evidence>
<evidence type="ECO:0000256" key="8">
    <source>
        <dbReference type="ARBA" id="ARBA00022882"/>
    </source>
</evidence>
<evidence type="ECO:0000256" key="6">
    <source>
        <dbReference type="ARBA" id="ARBA00022692"/>
    </source>
</evidence>
<feature type="domain" description="Ig-like" evidence="22">
    <location>
        <begin position="24"/>
        <end position="144"/>
    </location>
</feature>
<dbReference type="InterPro" id="IPR013783">
    <property type="entry name" value="Ig-like_fold"/>
</dbReference>
<keyword evidence="16 24" id="KW-0407">Ion channel</keyword>
<accession>A0A6J2QVB3</accession>
<evidence type="ECO:0000256" key="3">
    <source>
        <dbReference type="ARBA" id="ARBA00022448"/>
    </source>
</evidence>
<keyword evidence="15" id="KW-0739">Sodium transport</keyword>
<keyword evidence="8" id="KW-0851">Voltage-gated channel</keyword>
<evidence type="ECO:0000313" key="23">
    <source>
        <dbReference type="Proteomes" id="UP000504630"/>
    </source>
</evidence>
<dbReference type="InterPro" id="IPR007110">
    <property type="entry name" value="Ig-like_dom"/>
</dbReference>
<dbReference type="GO" id="GO:0086005">
    <property type="term" value="P:ventricular cardiac muscle cell action potential"/>
    <property type="evidence" value="ECO:0007669"/>
    <property type="project" value="TreeGrafter"/>
</dbReference>
<dbReference type="FunFam" id="2.60.40.10:FF:000375">
    <property type="entry name" value="Sodium channel beta 1 subunit"/>
    <property type="match status" value="1"/>
</dbReference>
<evidence type="ECO:0000256" key="19">
    <source>
        <dbReference type="ARBA" id="ARBA00049669"/>
    </source>
</evidence>
<dbReference type="InterPro" id="IPR003599">
    <property type="entry name" value="Ig_sub"/>
</dbReference>
<dbReference type="FunCoup" id="A0A6J2QVB3">
    <property type="interactions" value="837"/>
</dbReference>
<keyword evidence="5" id="KW-1003">Cell membrane</keyword>
<dbReference type="PANTHER" id="PTHR10546">
    <property type="entry name" value="SODIUM CHANNEL SUBUNIT BETA-1 AND 3"/>
    <property type="match status" value="1"/>
</dbReference>
<dbReference type="KEGG" id="cgob:115017943"/>
<evidence type="ECO:0000256" key="21">
    <source>
        <dbReference type="SAM" id="SignalP"/>
    </source>
</evidence>
<dbReference type="Proteomes" id="UP000504630">
    <property type="component" value="Chromosome 13"/>
</dbReference>
<feature type="transmembrane region" description="Helical" evidence="20">
    <location>
        <begin position="166"/>
        <end position="187"/>
    </location>
</feature>
<dbReference type="PANTHER" id="PTHR10546:SF1">
    <property type="entry name" value="SODIUM CHANNEL SUBUNIT BETA-3"/>
    <property type="match status" value="1"/>
</dbReference>
<dbReference type="InterPro" id="IPR036179">
    <property type="entry name" value="Ig-like_dom_sf"/>
</dbReference>
<keyword evidence="12 20" id="KW-0472">Membrane</keyword>
<feature type="chain" id="PRO_5026734730" description="Sodium channel regulatory subunit beta-3" evidence="21">
    <location>
        <begin position="25"/>
        <end position="221"/>
    </location>
</feature>
<evidence type="ECO:0000313" key="24">
    <source>
        <dbReference type="RefSeq" id="XP_029302553.1"/>
    </source>
</evidence>
<dbReference type="InParanoid" id="A0A6J2QVB3"/>
<comment type="subcellular location">
    <subcellularLocation>
        <location evidence="1">Cell membrane</location>
        <topology evidence="1">Single-pass type I membrane protein</topology>
    </subcellularLocation>
</comment>
<keyword evidence="7 21" id="KW-0732">Signal</keyword>
<dbReference type="InterPro" id="IPR027098">
    <property type="entry name" value="Na_channel_b1/b3"/>
</dbReference>
<sequence>MLTQTRVHLQTLVFLISVVHLSRPVCVDVPSATGAVLGKSMKLTCISCMKRDEIKAKTLVDWYYMPTKEKDIPPEKIHIYKYDVDSPVESDGPYKGRLTWNGSRDLQDLSIEIKNVTYNDSGVYECHVYREFEFDFFTPSISITKDIKLRVKAKATGDPAALYSQIMMYVLLVFLTGWLLVEMVYCYRKISKSDEQAQDTATNYLAIPSEQKDNQSAPVTE</sequence>
<dbReference type="SUPFAM" id="SSF48726">
    <property type="entry name" value="Immunoglobulin"/>
    <property type="match status" value="1"/>
</dbReference>
<dbReference type="Pfam" id="PF07686">
    <property type="entry name" value="V-set"/>
    <property type="match status" value="1"/>
</dbReference>
<evidence type="ECO:0000256" key="14">
    <source>
        <dbReference type="ARBA" id="ARBA00023180"/>
    </source>
</evidence>
<evidence type="ECO:0000256" key="17">
    <source>
        <dbReference type="ARBA" id="ARBA00023319"/>
    </source>
</evidence>
<dbReference type="GeneID" id="115017943"/>
<dbReference type="SMART" id="SM00409">
    <property type="entry name" value="IG"/>
    <property type="match status" value="1"/>
</dbReference>
<gene>
    <name evidence="24" type="primary">scn3b</name>
</gene>
<proteinExistence type="inferred from homology"/>
<evidence type="ECO:0000256" key="13">
    <source>
        <dbReference type="ARBA" id="ARBA00023157"/>
    </source>
</evidence>
<keyword evidence="11" id="KW-0406">Ion transport</keyword>
<keyword evidence="14" id="KW-0325">Glycoprotein</keyword>
<evidence type="ECO:0000256" key="2">
    <source>
        <dbReference type="ARBA" id="ARBA00010404"/>
    </source>
</evidence>
<dbReference type="GO" id="GO:0044325">
    <property type="term" value="F:transmembrane transporter binding"/>
    <property type="evidence" value="ECO:0007669"/>
    <property type="project" value="TreeGrafter"/>
</dbReference>
<keyword evidence="4" id="KW-0894">Sodium channel</keyword>
<keyword evidence="6 20" id="KW-0812">Transmembrane</keyword>
<keyword evidence="13" id="KW-1015">Disulfide bond</keyword>
<dbReference type="OrthoDB" id="9440529at2759"/>
<dbReference type="SMART" id="SM00406">
    <property type="entry name" value="IGv"/>
    <property type="match status" value="1"/>
</dbReference>
<protein>
    <recommendedName>
        <fullName evidence="18">Sodium channel regulatory subunit beta-3</fullName>
    </recommendedName>
</protein>
<evidence type="ECO:0000256" key="20">
    <source>
        <dbReference type="SAM" id="Phobius"/>
    </source>
</evidence>
<evidence type="ECO:0000256" key="1">
    <source>
        <dbReference type="ARBA" id="ARBA00004251"/>
    </source>
</evidence>
<dbReference type="GO" id="GO:0019871">
    <property type="term" value="F:sodium channel inhibitor activity"/>
    <property type="evidence" value="ECO:0007669"/>
    <property type="project" value="TreeGrafter"/>
</dbReference>
<dbReference type="InterPro" id="IPR013106">
    <property type="entry name" value="Ig_V-set"/>
</dbReference>
<evidence type="ECO:0000256" key="7">
    <source>
        <dbReference type="ARBA" id="ARBA00022729"/>
    </source>
</evidence>
<dbReference type="GO" id="GO:0005272">
    <property type="term" value="F:sodium channel activity"/>
    <property type="evidence" value="ECO:0007669"/>
    <property type="project" value="UniProtKB-KW"/>
</dbReference>
<comment type="similarity">
    <text evidence="2">Belongs to the sodium channel auxiliary subunit SCN3B (TC 8.A.17) family.</text>
</comment>
<organism evidence="23 24">
    <name type="scientific">Cottoperca gobio</name>
    <name type="common">Frogmouth</name>
    <name type="synonym">Aphritis gobio</name>
    <dbReference type="NCBI Taxonomy" id="56716"/>
    <lineage>
        <taxon>Eukaryota</taxon>
        <taxon>Metazoa</taxon>
        <taxon>Chordata</taxon>
        <taxon>Craniata</taxon>
        <taxon>Vertebrata</taxon>
        <taxon>Euteleostomi</taxon>
        <taxon>Actinopterygii</taxon>
        <taxon>Neopterygii</taxon>
        <taxon>Teleostei</taxon>
        <taxon>Neoteleostei</taxon>
        <taxon>Acanthomorphata</taxon>
        <taxon>Eupercaria</taxon>
        <taxon>Perciformes</taxon>
        <taxon>Notothenioidei</taxon>
        <taxon>Bovichtidae</taxon>
        <taxon>Cottoperca</taxon>
    </lineage>
</organism>
<feature type="signal peptide" evidence="21">
    <location>
        <begin position="1"/>
        <end position="24"/>
    </location>
</feature>
<dbReference type="GO" id="GO:0086091">
    <property type="term" value="P:regulation of heart rate by cardiac conduction"/>
    <property type="evidence" value="ECO:0007669"/>
    <property type="project" value="TreeGrafter"/>
</dbReference>
<keyword evidence="9 20" id="KW-1133">Transmembrane helix</keyword>
<dbReference type="PROSITE" id="PS50835">
    <property type="entry name" value="IG_LIKE"/>
    <property type="match status" value="1"/>
</dbReference>
<dbReference type="Gene3D" id="2.60.40.10">
    <property type="entry name" value="Immunoglobulins"/>
    <property type="match status" value="1"/>
</dbReference>
<dbReference type="GO" id="GO:0001518">
    <property type="term" value="C:voltage-gated sodium channel complex"/>
    <property type="evidence" value="ECO:0007669"/>
    <property type="project" value="InterPro"/>
</dbReference>
<reference evidence="24" key="1">
    <citation type="submission" date="2025-08" db="UniProtKB">
        <authorList>
            <consortium name="RefSeq"/>
        </authorList>
    </citation>
    <scope>IDENTIFICATION</scope>
</reference>
<comment type="subunit">
    <text evidence="19">A voltage-gated sodium (Nav) channel consists of an ion-conducting pore-forming alpha subunit functional on its own that is regulated by one or more beta subunits. Forms homodimers and homotrimers. SCN3B is non-covalently associated with alpha subunits and induces the formation of alpha subunit oligomers, including trimers. Interacts with SCN5A/Nav1.5; regulatory subunit of SCN5A/Nav1.5. Interacts with SCN7A/Nav2.1; probable regulatory subunit of SCN7A/Nav2.1. Interacts with SCN10A; regulatory subunit of SCN10A/Nav1.8. Interacts with NFASC; probably involved in targeting the sodium channels to the nodes of Ranvier.</text>
</comment>
<evidence type="ECO:0000256" key="9">
    <source>
        <dbReference type="ARBA" id="ARBA00022989"/>
    </source>
</evidence>
<dbReference type="CTD" id="55800"/>
<dbReference type="RefSeq" id="XP_029302553.1">
    <property type="nucleotide sequence ID" value="XM_029446693.1"/>
</dbReference>
<dbReference type="AlphaFoldDB" id="A0A6J2QVB3"/>
<keyword evidence="17" id="KW-0393">Immunoglobulin domain</keyword>
<name>A0A6J2QVB3_COTGO</name>
<evidence type="ECO:0000256" key="5">
    <source>
        <dbReference type="ARBA" id="ARBA00022475"/>
    </source>
</evidence>
<evidence type="ECO:0000256" key="12">
    <source>
        <dbReference type="ARBA" id="ARBA00023136"/>
    </source>
</evidence>
<evidence type="ECO:0000256" key="16">
    <source>
        <dbReference type="ARBA" id="ARBA00023303"/>
    </source>
</evidence>
<evidence type="ECO:0000256" key="4">
    <source>
        <dbReference type="ARBA" id="ARBA00022461"/>
    </source>
</evidence>
<evidence type="ECO:0000256" key="11">
    <source>
        <dbReference type="ARBA" id="ARBA00023065"/>
    </source>
</evidence>
<evidence type="ECO:0000256" key="15">
    <source>
        <dbReference type="ARBA" id="ARBA00023201"/>
    </source>
</evidence>
<keyword evidence="3" id="KW-0813">Transport</keyword>
<evidence type="ECO:0000256" key="10">
    <source>
        <dbReference type="ARBA" id="ARBA00023053"/>
    </source>
</evidence>
<evidence type="ECO:0000259" key="22">
    <source>
        <dbReference type="PROSITE" id="PS50835"/>
    </source>
</evidence>